<proteinExistence type="predicted"/>
<dbReference type="Proteomes" id="UP000287401">
    <property type="component" value="Unassembled WGS sequence"/>
</dbReference>
<dbReference type="SUPFAM" id="SSF47413">
    <property type="entry name" value="lambda repressor-like DNA-binding domains"/>
    <property type="match status" value="1"/>
</dbReference>
<dbReference type="GO" id="GO:0003677">
    <property type="term" value="F:DNA binding"/>
    <property type="evidence" value="ECO:0007669"/>
    <property type="project" value="InterPro"/>
</dbReference>
<organism evidence="2 3">
    <name type="scientific">Sphingobium yanoikuyae</name>
    <name type="common">Sphingomonas yanoikuyae</name>
    <dbReference type="NCBI Taxonomy" id="13690"/>
    <lineage>
        <taxon>Bacteria</taxon>
        <taxon>Pseudomonadati</taxon>
        <taxon>Pseudomonadota</taxon>
        <taxon>Alphaproteobacteria</taxon>
        <taxon>Sphingomonadales</taxon>
        <taxon>Sphingomonadaceae</taxon>
        <taxon>Sphingobium</taxon>
    </lineage>
</organism>
<dbReference type="SMART" id="SM00530">
    <property type="entry name" value="HTH_XRE"/>
    <property type="match status" value="1"/>
</dbReference>
<name>A0A430BZB0_SPHYA</name>
<gene>
    <name evidence="2" type="ORF">DAH51_07270</name>
</gene>
<dbReference type="AlphaFoldDB" id="A0A430BZB0"/>
<dbReference type="Pfam" id="PF01381">
    <property type="entry name" value="HTH_3"/>
    <property type="match status" value="1"/>
</dbReference>
<dbReference type="CDD" id="cd00093">
    <property type="entry name" value="HTH_XRE"/>
    <property type="match status" value="1"/>
</dbReference>
<dbReference type="RefSeq" id="WP_125997838.1">
    <property type="nucleotide sequence ID" value="NZ_QRAL01000006.1"/>
</dbReference>
<comment type="caution">
    <text evidence="2">The sequence shown here is derived from an EMBL/GenBank/DDBJ whole genome shotgun (WGS) entry which is preliminary data.</text>
</comment>
<evidence type="ECO:0000259" key="1">
    <source>
        <dbReference type="PROSITE" id="PS50943"/>
    </source>
</evidence>
<evidence type="ECO:0000313" key="3">
    <source>
        <dbReference type="Proteomes" id="UP000287401"/>
    </source>
</evidence>
<sequence>MSEIRAIRDALGLTQAQLAAQLGVTQSTVSRLETGEITPDRRTMLAAHALKAAAKPARRPTKSASAAA</sequence>
<dbReference type="Gene3D" id="1.10.260.40">
    <property type="entry name" value="lambda repressor-like DNA-binding domains"/>
    <property type="match status" value="1"/>
</dbReference>
<evidence type="ECO:0000313" key="2">
    <source>
        <dbReference type="EMBL" id="RSU58035.1"/>
    </source>
</evidence>
<dbReference type="InterPro" id="IPR010982">
    <property type="entry name" value="Lambda_DNA-bd_dom_sf"/>
</dbReference>
<accession>A0A430BZB0</accession>
<reference evidence="2 3" key="1">
    <citation type="submission" date="2018-07" db="EMBL/GenBank/DDBJ databases">
        <title>Genomic and Epidemiologic Investigation of an Indolent Hospital Outbreak.</title>
        <authorList>
            <person name="Johnson R.C."/>
            <person name="Deming C."/>
            <person name="Conlan S."/>
            <person name="Zellmer C.J."/>
            <person name="Michelin A.V."/>
            <person name="Lee-Lin S."/>
            <person name="Thomas P.J."/>
            <person name="Park M."/>
            <person name="Weingarten R.A."/>
            <person name="Less J."/>
            <person name="Dekker J.P."/>
            <person name="Frank K.M."/>
            <person name="Musser K.A."/>
            <person name="Mcquiston J.R."/>
            <person name="Henderson D.K."/>
            <person name="Lau A.F."/>
            <person name="Palmore T.N."/>
            <person name="Segre J.A."/>
        </authorList>
    </citation>
    <scope>NUCLEOTIDE SEQUENCE [LARGE SCALE GENOMIC DNA]</scope>
    <source>
        <strain evidence="2 3">SK-NIH.Env6_1116</strain>
    </source>
</reference>
<dbReference type="PROSITE" id="PS50943">
    <property type="entry name" value="HTH_CROC1"/>
    <property type="match status" value="1"/>
</dbReference>
<feature type="domain" description="HTH cro/C1-type" evidence="1">
    <location>
        <begin position="4"/>
        <end position="40"/>
    </location>
</feature>
<protein>
    <submittedName>
        <fullName evidence="2">Helix-turn-helix domain-containing protein</fullName>
    </submittedName>
</protein>
<dbReference type="EMBL" id="QRAL01000006">
    <property type="protein sequence ID" value="RSU58035.1"/>
    <property type="molecule type" value="Genomic_DNA"/>
</dbReference>
<dbReference type="InterPro" id="IPR001387">
    <property type="entry name" value="Cro/C1-type_HTH"/>
</dbReference>